<organism evidence="6 7">
    <name type="scientific">Aspergillus nanangensis</name>
    <dbReference type="NCBI Taxonomy" id="2582783"/>
    <lineage>
        <taxon>Eukaryota</taxon>
        <taxon>Fungi</taxon>
        <taxon>Dikarya</taxon>
        <taxon>Ascomycota</taxon>
        <taxon>Pezizomycotina</taxon>
        <taxon>Eurotiomycetes</taxon>
        <taxon>Eurotiomycetidae</taxon>
        <taxon>Eurotiales</taxon>
        <taxon>Aspergillaceae</taxon>
        <taxon>Aspergillus</taxon>
        <taxon>Aspergillus subgen. Circumdati</taxon>
    </lineage>
</organism>
<dbReference type="SUPFAM" id="SSF51905">
    <property type="entry name" value="FAD/NAD(P)-binding domain"/>
    <property type="match status" value="1"/>
</dbReference>
<name>A0AAD4GXR3_ASPNN</name>
<feature type="domain" description="FAD-binding" evidence="5">
    <location>
        <begin position="5"/>
        <end position="168"/>
    </location>
</feature>
<keyword evidence="7" id="KW-1185">Reference proteome</keyword>
<comment type="caution">
    <text evidence="6">The sequence shown here is derived from an EMBL/GenBank/DDBJ whole genome shotgun (WGS) entry which is preliminary data.</text>
</comment>
<dbReference type="Pfam" id="PF01494">
    <property type="entry name" value="FAD_binding_3"/>
    <property type="match status" value="2"/>
</dbReference>
<sequence>MAPAEIAIVGGGPAGLALAALLEAKGIDYIVYERSQREAPPHGGCLDLHPGSGQRAIKEAGLFDVFKQNSRDGDATIHKLYDHTGRQIMEFGEGRDAPEIDRWALRKVLLTGIPDQKVCWSKSIQSAERDATGQVVLTFADGTTASGFKLVVGADGTFSRIRHLVTTANPAYSTKLYITTKIYPSNPFYSKMETLGGKGSMIIMGKGRHMFNSRQGDGHYRIDVGIDGPEDFTTAGIVDLSDHDAVKAWLLQDDSFGSYAPELQDIIRYSEGPFRPWIMYYMPPELLNWSAVPGVTLIGDAAHVTTPFVGDGVNCAMRDAIILSKKLSELGVTDEAIAAYEKEMFPFAIDLITRSMKSMAMFFEEDSPKAFLECMASDQRLIGTTDHV</sequence>
<protein>
    <recommendedName>
        <fullName evidence="5">FAD-binding domain-containing protein</fullName>
    </recommendedName>
</protein>
<dbReference type="EMBL" id="VCAU01000005">
    <property type="protein sequence ID" value="KAF9894104.1"/>
    <property type="molecule type" value="Genomic_DNA"/>
</dbReference>
<keyword evidence="1" id="KW-0285">Flavoprotein</keyword>
<dbReference type="PRINTS" id="PR00420">
    <property type="entry name" value="RNGMNOXGNASE"/>
</dbReference>
<evidence type="ECO:0000256" key="1">
    <source>
        <dbReference type="ARBA" id="ARBA00022630"/>
    </source>
</evidence>
<reference evidence="6" key="2">
    <citation type="submission" date="2020-02" db="EMBL/GenBank/DDBJ databases">
        <authorList>
            <person name="Gilchrist C.L.M."/>
            <person name="Chooi Y.-H."/>
        </authorList>
    </citation>
    <scope>NUCLEOTIDE SEQUENCE</scope>
    <source>
        <strain evidence="6">MST-FP2251</strain>
    </source>
</reference>
<feature type="domain" description="FAD-binding" evidence="5">
    <location>
        <begin position="295"/>
        <end position="354"/>
    </location>
</feature>
<gene>
    <name evidence="6" type="ORF">FE257_009077</name>
</gene>
<evidence type="ECO:0000313" key="6">
    <source>
        <dbReference type="EMBL" id="KAF9894104.1"/>
    </source>
</evidence>
<dbReference type="AlphaFoldDB" id="A0AAD4GXR3"/>
<dbReference type="Gene3D" id="3.50.50.60">
    <property type="entry name" value="FAD/NAD(P)-binding domain"/>
    <property type="match status" value="1"/>
</dbReference>
<dbReference type="Proteomes" id="UP001194746">
    <property type="component" value="Unassembled WGS sequence"/>
</dbReference>
<evidence type="ECO:0000256" key="2">
    <source>
        <dbReference type="ARBA" id="ARBA00022827"/>
    </source>
</evidence>
<proteinExistence type="predicted"/>
<accession>A0AAD4GXR3</accession>
<evidence type="ECO:0000259" key="5">
    <source>
        <dbReference type="Pfam" id="PF01494"/>
    </source>
</evidence>
<dbReference type="PANTHER" id="PTHR46972">
    <property type="entry name" value="MONOOXYGENASE ASQM-RELATED"/>
    <property type="match status" value="1"/>
</dbReference>
<dbReference type="PANTHER" id="PTHR46972:SF1">
    <property type="entry name" value="FAD DEPENDENT OXIDOREDUCTASE DOMAIN-CONTAINING PROTEIN"/>
    <property type="match status" value="1"/>
</dbReference>
<evidence type="ECO:0000313" key="7">
    <source>
        <dbReference type="Proteomes" id="UP001194746"/>
    </source>
</evidence>
<dbReference type="GO" id="GO:0071949">
    <property type="term" value="F:FAD binding"/>
    <property type="evidence" value="ECO:0007669"/>
    <property type="project" value="InterPro"/>
</dbReference>
<keyword evidence="3" id="KW-0560">Oxidoreductase</keyword>
<keyword evidence="4" id="KW-0503">Monooxygenase</keyword>
<keyword evidence="2" id="KW-0274">FAD</keyword>
<evidence type="ECO:0000256" key="4">
    <source>
        <dbReference type="ARBA" id="ARBA00023033"/>
    </source>
</evidence>
<dbReference type="InterPro" id="IPR036188">
    <property type="entry name" value="FAD/NAD-bd_sf"/>
</dbReference>
<dbReference type="GO" id="GO:0004497">
    <property type="term" value="F:monooxygenase activity"/>
    <property type="evidence" value="ECO:0007669"/>
    <property type="project" value="UniProtKB-KW"/>
</dbReference>
<evidence type="ECO:0000256" key="3">
    <source>
        <dbReference type="ARBA" id="ARBA00023002"/>
    </source>
</evidence>
<reference evidence="6" key="1">
    <citation type="journal article" date="2019" name="Beilstein J. Org. Chem.">
        <title>Nanangenines: drimane sesquiterpenoids as the dominant metabolite cohort of a novel Australian fungus, Aspergillus nanangensis.</title>
        <authorList>
            <person name="Lacey H.J."/>
            <person name="Gilchrist C.L.M."/>
            <person name="Crombie A."/>
            <person name="Kalaitzis J.A."/>
            <person name="Vuong D."/>
            <person name="Rutledge P.J."/>
            <person name="Turner P."/>
            <person name="Pitt J.I."/>
            <person name="Lacey E."/>
            <person name="Chooi Y.H."/>
            <person name="Piggott A.M."/>
        </authorList>
    </citation>
    <scope>NUCLEOTIDE SEQUENCE</scope>
    <source>
        <strain evidence="6">MST-FP2251</strain>
    </source>
</reference>
<dbReference type="InterPro" id="IPR002938">
    <property type="entry name" value="FAD-bd"/>
</dbReference>